<organism evidence="1 2">
    <name type="scientific">Nitratidesulfovibrio oxamicus</name>
    <dbReference type="NCBI Taxonomy" id="32016"/>
    <lineage>
        <taxon>Bacteria</taxon>
        <taxon>Pseudomonadati</taxon>
        <taxon>Thermodesulfobacteriota</taxon>
        <taxon>Desulfovibrionia</taxon>
        <taxon>Desulfovibrionales</taxon>
        <taxon>Desulfovibrionaceae</taxon>
        <taxon>Nitratidesulfovibrio</taxon>
    </lineage>
</organism>
<evidence type="ECO:0008006" key="3">
    <source>
        <dbReference type="Google" id="ProtNLM"/>
    </source>
</evidence>
<keyword evidence="2" id="KW-1185">Reference proteome</keyword>
<evidence type="ECO:0000313" key="1">
    <source>
        <dbReference type="EMBL" id="MBG3877511.1"/>
    </source>
</evidence>
<name>A0ABS0J519_9BACT</name>
<dbReference type="RefSeq" id="WP_012611313.1">
    <property type="nucleotide sequence ID" value="NZ_VRYY01000309.1"/>
</dbReference>
<dbReference type="Proteomes" id="UP001194469">
    <property type="component" value="Unassembled WGS sequence"/>
</dbReference>
<comment type="caution">
    <text evidence="1">The sequence shown here is derived from an EMBL/GenBank/DDBJ whole genome shotgun (WGS) entry which is preliminary data.</text>
</comment>
<sequence>MTFKETVILAIKLAHRQQQELVVGREDGRWEIVPITDARSDQLRPSVIVTGAGLKYPEHEDLYARLVAEGA</sequence>
<protein>
    <recommendedName>
        <fullName evidence="3">Prevent-host-death family protein</fullName>
    </recommendedName>
</protein>
<proteinExistence type="predicted"/>
<dbReference type="EMBL" id="VRYY01000309">
    <property type="protein sequence ID" value="MBG3877511.1"/>
    <property type="molecule type" value="Genomic_DNA"/>
</dbReference>
<evidence type="ECO:0000313" key="2">
    <source>
        <dbReference type="Proteomes" id="UP001194469"/>
    </source>
</evidence>
<gene>
    <name evidence="1" type="ORF">FVW20_10890</name>
</gene>
<reference evidence="1 2" key="1">
    <citation type="submission" date="2019-08" db="EMBL/GenBank/DDBJ databases">
        <authorList>
            <person name="Luo N."/>
        </authorList>
    </citation>
    <scope>NUCLEOTIDE SEQUENCE [LARGE SCALE GENOMIC DNA]</scope>
    <source>
        <strain evidence="1 2">NCIMB 9442</strain>
    </source>
</reference>
<accession>A0ABS0J519</accession>